<dbReference type="Proteomes" id="UP000515823">
    <property type="component" value="Chromosome"/>
</dbReference>
<name>A0A7G9G4Z5_9FIRM</name>
<feature type="compositionally biased region" description="Basic and acidic residues" evidence="1">
    <location>
        <begin position="26"/>
        <end position="59"/>
    </location>
</feature>
<organism evidence="3 4">
    <name type="scientific">Qiania dongpingensis</name>
    <dbReference type="NCBI Taxonomy" id="2763669"/>
    <lineage>
        <taxon>Bacteria</taxon>
        <taxon>Bacillati</taxon>
        <taxon>Bacillota</taxon>
        <taxon>Clostridia</taxon>
        <taxon>Lachnospirales</taxon>
        <taxon>Lachnospiraceae</taxon>
        <taxon>Qiania</taxon>
    </lineage>
</organism>
<gene>
    <name evidence="3" type="ORF">H9Q78_01500</name>
</gene>
<dbReference type="Pfam" id="PF26551">
    <property type="entry name" value="DUF8180"/>
    <property type="match status" value="1"/>
</dbReference>
<feature type="domain" description="DUF8180" evidence="2">
    <location>
        <begin position="81"/>
        <end position="137"/>
    </location>
</feature>
<proteinExistence type="predicted"/>
<evidence type="ECO:0000313" key="3">
    <source>
        <dbReference type="EMBL" id="QNM05877.1"/>
    </source>
</evidence>
<dbReference type="AlphaFoldDB" id="A0A7G9G4Z5"/>
<keyword evidence="4" id="KW-1185">Reference proteome</keyword>
<sequence length="141" mass="15614">MHVITDENGNVVHSHHAHPHTHLIEHTHEHVHEEGHENEHDHEHGGNHSHSHDGEECGHAHSHGCAGACDSCAEAEDETLALVSYMLQHNKHHAMELDEMAKRLRSMGKGEAADQIEKGVSEFQSGNVRLEVALSLLKADK</sequence>
<dbReference type="InterPro" id="IPR058493">
    <property type="entry name" value="DUF8180"/>
</dbReference>
<dbReference type="RefSeq" id="WP_249303196.1">
    <property type="nucleotide sequence ID" value="NZ_CP060634.1"/>
</dbReference>
<dbReference type="KEGG" id="qdo:H9Q78_01500"/>
<dbReference type="EMBL" id="CP060634">
    <property type="protein sequence ID" value="QNM05877.1"/>
    <property type="molecule type" value="Genomic_DNA"/>
</dbReference>
<reference evidence="3 4" key="1">
    <citation type="submission" date="2020-08" db="EMBL/GenBank/DDBJ databases">
        <authorList>
            <person name="Liu C."/>
            <person name="Sun Q."/>
        </authorList>
    </citation>
    <scope>NUCLEOTIDE SEQUENCE [LARGE SCALE GENOMIC DNA]</scope>
    <source>
        <strain evidence="3 4">NSJ-38</strain>
    </source>
</reference>
<evidence type="ECO:0000259" key="2">
    <source>
        <dbReference type="Pfam" id="PF26551"/>
    </source>
</evidence>
<evidence type="ECO:0000313" key="4">
    <source>
        <dbReference type="Proteomes" id="UP000515823"/>
    </source>
</evidence>
<protein>
    <submittedName>
        <fullName evidence="3">Cobalt transporter</fullName>
    </submittedName>
</protein>
<evidence type="ECO:0000256" key="1">
    <source>
        <dbReference type="SAM" id="MobiDB-lite"/>
    </source>
</evidence>
<feature type="region of interest" description="Disordered" evidence="1">
    <location>
        <begin position="26"/>
        <end position="60"/>
    </location>
</feature>
<accession>A0A7G9G4Z5</accession>